<name>A0ABW2BAH7_9RHOB</name>
<dbReference type="InterPro" id="IPR039422">
    <property type="entry name" value="MarR/SlyA-like"/>
</dbReference>
<keyword evidence="3" id="KW-1185">Reference proteome</keyword>
<dbReference type="PANTHER" id="PTHR33164:SF57">
    <property type="entry name" value="MARR-FAMILY TRANSCRIPTIONAL REGULATOR"/>
    <property type="match status" value="1"/>
</dbReference>
<accession>A0ABW2BAH7</accession>
<feature type="domain" description="HTH marR-type" evidence="1">
    <location>
        <begin position="17"/>
        <end position="151"/>
    </location>
</feature>
<dbReference type="SUPFAM" id="SSF46785">
    <property type="entry name" value="Winged helix' DNA-binding domain"/>
    <property type="match status" value="1"/>
</dbReference>
<gene>
    <name evidence="2" type="ORF">ACFQFQ_26325</name>
</gene>
<dbReference type="Pfam" id="PF12802">
    <property type="entry name" value="MarR_2"/>
    <property type="match status" value="1"/>
</dbReference>
<evidence type="ECO:0000313" key="3">
    <source>
        <dbReference type="Proteomes" id="UP001596353"/>
    </source>
</evidence>
<evidence type="ECO:0000313" key="2">
    <source>
        <dbReference type="EMBL" id="MFC6762241.1"/>
    </source>
</evidence>
<dbReference type="InterPro" id="IPR036390">
    <property type="entry name" value="WH_DNA-bd_sf"/>
</dbReference>
<sequence length="162" mass="17961">MMARDPAQDSSKHRKDDTRLWLSVLDVYNFVYPEVNRQLKEQTGISVSKFDVLAQLARYPDGLSMGELSARLKVSNGNVSGLVNRLRKDELVDKSMSADDRRSFVAVLTPAGRQRFEEAAAVHADVLAKCFLHLDAKNLAETTAMLKSIIKKPGGKAPTDND</sequence>
<comment type="caution">
    <text evidence="2">The sequence shown here is derived from an EMBL/GenBank/DDBJ whole genome shotgun (WGS) entry which is preliminary data.</text>
</comment>
<dbReference type="PROSITE" id="PS50995">
    <property type="entry name" value="HTH_MARR_2"/>
    <property type="match status" value="1"/>
</dbReference>
<organism evidence="2 3">
    <name type="scientific">Sulfitobacter porphyrae</name>
    <dbReference type="NCBI Taxonomy" id="1246864"/>
    <lineage>
        <taxon>Bacteria</taxon>
        <taxon>Pseudomonadati</taxon>
        <taxon>Pseudomonadota</taxon>
        <taxon>Alphaproteobacteria</taxon>
        <taxon>Rhodobacterales</taxon>
        <taxon>Roseobacteraceae</taxon>
        <taxon>Sulfitobacter</taxon>
    </lineage>
</organism>
<evidence type="ECO:0000259" key="1">
    <source>
        <dbReference type="PROSITE" id="PS50995"/>
    </source>
</evidence>
<dbReference type="InterPro" id="IPR000835">
    <property type="entry name" value="HTH_MarR-typ"/>
</dbReference>
<dbReference type="EMBL" id="JBHSWG010000004">
    <property type="protein sequence ID" value="MFC6762241.1"/>
    <property type="molecule type" value="Genomic_DNA"/>
</dbReference>
<dbReference type="InterPro" id="IPR036388">
    <property type="entry name" value="WH-like_DNA-bd_sf"/>
</dbReference>
<proteinExistence type="predicted"/>
<protein>
    <submittedName>
        <fullName evidence="2">MarR family winged helix-turn-helix transcriptional regulator</fullName>
    </submittedName>
</protein>
<dbReference type="Gene3D" id="1.10.10.10">
    <property type="entry name" value="Winged helix-like DNA-binding domain superfamily/Winged helix DNA-binding domain"/>
    <property type="match status" value="1"/>
</dbReference>
<reference evidence="3" key="1">
    <citation type="journal article" date="2019" name="Int. J. Syst. Evol. Microbiol.">
        <title>The Global Catalogue of Microorganisms (GCM) 10K type strain sequencing project: providing services to taxonomists for standard genome sequencing and annotation.</title>
        <authorList>
            <consortium name="The Broad Institute Genomics Platform"/>
            <consortium name="The Broad Institute Genome Sequencing Center for Infectious Disease"/>
            <person name="Wu L."/>
            <person name="Ma J."/>
        </authorList>
    </citation>
    <scope>NUCLEOTIDE SEQUENCE [LARGE SCALE GENOMIC DNA]</scope>
    <source>
        <strain evidence="3">CCUG 66188</strain>
    </source>
</reference>
<dbReference type="PANTHER" id="PTHR33164">
    <property type="entry name" value="TRANSCRIPTIONAL REGULATOR, MARR FAMILY"/>
    <property type="match status" value="1"/>
</dbReference>
<dbReference type="SMART" id="SM00347">
    <property type="entry name" value="HTH_MARR"/>
    <property type="match status" value="1"/>
</dbReference>
<dbReference type="Proteomes" id="UP001596353">
    <property type="component" value="Unassembled WGS sequence"/>
</dbReference>